<dbReference type="InterPro" id="IPR040676">
    <property type="entry name" value="DUF5641"/>
</dbReference>
<feature type="region of interest" description="Disordered" evidence="2">
    <location>
        <begin position="1"/>
        <end position="59"/>
    </location>
</feature>
<feature type="compositionally biased region" description="Polar residues" evidence="2">
    <location>
        <begin position="526"/>
        <end position="541"/>
    </location>
</feature>
<dbReference type="Pfam" id="PF17921">
    <property type="entry name" value="Integrase_H2C2"/>
    <property type="match status" value="1"/>
</dbReference>
<dbReference type="PROSITE" id="PS50994">
    <property type="entry name" value="INTEGRASE"/>
    <property type="match status" value="1"/>
</dbReference>
<protein>
    <recommendedName>
        <fullName evidence="3">Integrase catalytic domain-containing protein</fullName>
    </recommendedName>
</protein>
<feature type="compositionally biased region" description="Basic and acidic residues" evidence="2">
    <location>
        <begin position="49"/>
        <end position="59"/>
    </location>
</feature>
<feature type="compositionally biased region" description="Basic and acidic residues" evidence="2">
    <location>
        <begin position="250"/>
        <end position="262"/>
    </location>
</feature>
<feature type="region of interest" description="Disordered" evidence="2">
    <location>
        <begin position="512"/>
        <end position="542"/>
    </location>
</feature>
<dbReference type="Gene3D" id="3.30.420.10">
    <property type="entry name" value="Ribonuclease H-like superfamily/Ribonuclease H"/>
    <property type="match status" value="1"/>
</dbReference>
<accession>A0ABP1RX57</accession>
<reference evidence="4 5" key="1">
    <citation type="submission" date="2024-08" db="EMBL/GenBank/DDBJ databases">
        <authorList>
            <person name="Cucini C."/>
            <person name="Frati F."/>
        </authorList>
    </citation>
    <scope>NUCLEOTIDE SEQUENCE [LARGE SCALE GENOMIC DNA]</scope>
</reference>
<evidence type="ECO:0000313" key="5">
    <source>
        <dbReference type="Proteomes" id="UP001642540"/>
    </source>
</evidence>
<name>A0ABP1RX57_9HEXA</name>
<feature type="region of interest" description="Disordered" evidence="2">
    <location>
        <begin position="612"/>
        <end position="631"/>
    </location>
</feature>
<feature type="region of interest" description="Disordered" evidence="2">
    <location>
        <begin position="249"/>
        <end position="281"/>
    </location>
</feature>
<dbReference type="InterPro" id="IPR012337">
    <property type="entry name" value="RNaseH-like_sf"/>
</dbReference>
<feature type="compositionally biased region" description="Basic and acidic residues" evidence="2">
    <location>
        <begin position="7"/>
        <end position="16"/>
    </location>
</feature>
<dbReference type="SUPFAM" id="SSF53098">
    <property type="entry name" value="Ribonuclease H-like"/>
    <property type="match status" value="1"/>
</dbReference>
<dbReference type="SUPFAM" id="SSF56672">
    <property type="entry name" value="DNA/RNA polymerases"/>
    <property type="match status" value="1"/>
</dbReference>
<dbReference type="InterPro" id="IPR008042">
    <property type="entry name" value="Retrotrans_Pao"/>
</dbReference>
<dbReference type="PANTHER" id="PTHR47331">
    <property type="entry name" value="PHD-TYPE DOMAIN-CONTAINING PROTEIN"/>
    <property type="match status" value="1"/>
</dbReference>
<dbReference type="Pfam" id="PF03564">
    <property type="entry name" value="DUF1759"/>
    <property type="match status" value="1"/>
</dbReference>
<organism evidence="4 5">
    <name type="scientific">Orchesella dallaii</name>
    <dbReference type="NCBI Taxonomy" id="48710"/>
    <lineage>
        <taxon>Eukaryota</taxon>
        <taxon>Metazoa</taxon>
        <taxon>Ecdysozoa</taxon>
        <taxon>Arthropoda</taxon>
        <taxon>Hexapoda</taxon>
        <taxon>Collembola</taxon>
        <taxon>Entomobryomorpha</taxon>
        <taxon>Entomobryoidea</taxon>
        <taxon>Orchesellidae</taxon>
        <taxon>Orchesellinae</taxon>
        <taxon>Orchesella</taxon>
    </lineage>
</organism>
<evidence type="ECO:0000259" key="3">
    <source>
        <dbReference type="PROSITE" id="PS50994"/>
    </source>
</evidence>
<keyword evidence="5" id="KW-1185">Reference proteome</keyword>
<dbReference type="InterPro" id="IPR005312">
    <property type="entry name" value="DUF1759"/>
</dbReference>
<dbReference type="Pfam" id="PF05380">
    <property type="entry name" value="Peptidase_A17"/>
    <property type="match status" value="1"/>
</dbReference>
<dbReference type="InterPro" id="IPR043502">
    <property type="entry name" value="DNA/RNA_pol_sf"/>
</dbReference>
<dbReference type="PANTHER" id="PTHR47331:SF1">
    <property type="entry name" value="GAG-LIKE PROTEIN"/>
    <property type="match status" value="1"/>
</dbReference>
<dbReference type="Pfam" id="PF18701">
    <property type="entry name" value="DUF5641"/>
    <property type="match status" value="1"/>
</dbReference>
<feature type="coiled-coil region" evidence="1">
    <location>
        <begin position="116"/>
        <end position="143"/>
    </location>
</feature>
<proteinExistence type="predicted"/>
<dbReference type="CDD" id="cd01644">
    <property type="entry name" value="RT_pepA17"/>
    <property type="match status" value="1"/>
</dbReference>
<dbReference type="EMBL" id="CAXLJM020000118">
    <property type="protein sequence ID" value="CAL8137644.1"/>
    <property type="molecule type" value="Genomic_DNA"/>
</dbReference>
<evidence type="ECO:0000313" key="4">
    <source>
        <dbReference type="EMBL" id="CAL8137644.1"/>
    </source>
</evidence>
<evidence type="ECO:0000256" key="2">
    <source>
        <dbReference type="SAM" id="MobiDB-lite"/>
    </source>
</evidence>
<keyword evidence="1" id="KW-0175">Coiled coil</keyword>
<dbReference type="InterPro" id="IPR043128">
    <property type="entry name" value="Rev_trsase/Diguanyl_cyclase"/>
</dbReference>
<gene>
    <name evidence="4" type="ORF">ODALV1_LOCUS27014</name>
</gene>
<sequence>MDAGGENVRRSTRDNKGIPPARLGVAATGKPKVILAESRRSFGKQTTSSDRRMKTVELERDREIQQLRERLEEKRMELANAERAHRTTTIRLELLRDDPEQSEETKAEVKSLRFVAADKQVEVEFLKTELESLERRAAAEEKVINSKFDLDQEIIRDEGEEDGDSELDEFEKQTRIERWAHEQDAILKKDSEVQPSTPLTLARVTVDATHSTVVGHQNQIDDNYDADKPYYDEKGAHVYPVNFTRQKVPRKIEFEKPPRDTDPPPTFPRPTLNYEQQQEQNDNPVMNETTAPVNLSSNDDVITQLVTALTRSFGRQAPERDVILKTTVDKDLPSFTGNPADWENFKCEYERTTKKYKFEDSENLTRLRKALKGEAMEAVKHLLANCININKIWDVLQKRFGRPEFVLDYLIEKAKAAKSPDVSKPETLIEFGTAIEALVTNIAAYNEDDYMTNRQIVTEFVGKLPALLRTQWYEWLEDNSTRKPNLKFFSRWLEKKVDAAILAVKPKLEPIDEEKKSRSKRGSAAVNATSTEDSKSSNNQCPACGKKHSLNKCWSFPKMTSQERWDIAKTNMLCLCCLKTGHRAADCSVKKECEEEGCDRSHHQLLHYEPKKKSEKVVNLDNSSGNKRRNSDLNAVLPVSDAAPTVANSSSGGSMNAAIVEGCDGPLPILPVKIRGPAGVRRTYALLDCGASASLICKQLANEIGLNGELHEYTFTGINGQPQHVSNAQKVNCEVSGGFRSAKFHGLNSAMTVDDLKLKPYSINMDEIRKKWPHLKRIQGANLVKVVPELIIGNNNPNLILCRQIVGGGAKDPVAWRSKLGWTVSGIFDGGGHGTMNTIYGEMSSDDYLHHLIKESFSTENFGVMVPREKGVNLEEKKSFAILEATTKKVGNRFETGLLWKDDDVDFPESERAAFFRLLTAEKKMRKDANFKKLYLDKFEEYRHKDYIRKLTEDEVKVNDGNVWYIPHFGVTSIHKPGKLRLVFDAAAKSNGVCLNDKLMKGPDLIRPLTSVLWNFRRHRIAITGDISDMFHRVLIRNEDQPSQRFLWRDGDCSRAPDHYQMNVLIFGASSSPSSAIFVKNKNAEMHADKFPLASDVIVNDFYVDDCLSGAKTVPEAIQLRKEICDINEAGGLSVCKWMSNNSEVLSSIPEDLRASGVKDLEEKTALPTERVLGLWWDPNEDVFTFTLNMQRVPAEIVNGKRPTKREMCSLVMSVFDPIGFVSHFKVKGLLLLQQTWRCGIGWDDEIPTNIYDDWLTWIDLLHEIPTVKVPRWYSCDDDVDNAQLHVFVDASEEAYCAAVYLRVEKNGYVDVSFISSKVKVAPMKKLTIPRLELQAAVLGSRLANTIQGELRLKIHSCMFWSDSATVLSWIRSDAVKFKEFVANRIGEIQETTDIRNWRWIPTALNVADVATRFSSKISFDNDSCWFTGPTFLTHGVESWPVERRVEQKESVIASIRLELLGDESDVGQSSDWCRQGSGGILPRIECFSSFTRLLRATAAAIRAAKYWLWKVHGSRLGVMIMQVPWTKVIKSDGDIRYNCELQSHLTAVDIIKAEKALVQHVQHESFGEELKCLLAGETCSIKSKIYKLSPVLRNGLLTVSGRIAAAKDVDEDSKWPLILPPKHHFTELLIDHEHRMNVHQGRETVLSNLRRKYWIIDARQAVKRSWNRCQVCNLKKAKPIVPEMGDLPHYRLESGRLPFTFTGVDFFGPLEVTVGRRHEKRWGALFCCMVTRAVHLEVAHSLSTDEMMMVLSRFVDARGRPRLIVSDNGTNFVGAASQMKKEMEKVNFEVILGCSKFYTIEWRFNPPGSPHMGGVWERLVQTVKKCLFSILNEKYPRDSTLLTVLKAVENIVNSRPLTYVSDDPTDPHPLTANDLLRGGTDSGPAILAEVEGNDEYLRFQWRRAQLFADRFWTRWTSEYLPKLIKREKWHQPAEPLQVGDLVFMVDDNLPRNVWLRGYISATFPGKDGQVRVVEVTTSDKNGKKAKYRRSAVKVCPLGLRMEIKEESSS</sequence>
<dbReference type="Gene3D" id="1.10.340.70">
    <property type="match status" value="1"/>
</dbReference>
<dbReference type="InterPro" id="IPR036397">
    <property type="entry name" value="RNaseH_sf"/>
</dbReference>
<evidence type="ECO:0000256" key="1">
    <source>
        <dbReference type="SAM" id="Coils"/>
    </source>
</evidence>
<dbReference type="Proteomes" id="UP001642540">
    <property type="component" value="Unassembled WGS sequence"/>
</dbReference>
<dbReference type="Gene3D" id="3.10.10.10">
    <property type="entry name" value="HIV Type 1 Reverse Transcriptase, subunit A, domain 1"/>
    <property type="match status" value="1"/>
</dbReference>
<dbReference type="Gene3D" id="3.30.70.270">
    <property type="match status" value="1"/>
</dbReference>
<comment type="caution">
    <text evidence="4">The sequence shown here is derived from an EMBL/GenBank/DDBJ whole genome shotgun (WGS) entry which is preliminary data.</text>
</comment>
<dbReference type="InterPro" id="IPR001584">
    <property type="entry name" value="Integrase_cat-core"/>
</dbReference>
<dbReference type="InterPro" id="IPR041588">
    <property type="entry name" value="Integrase_H2C2"/>
</dbReference>
<feature type="domain" description="Integrase catalytic" evidence="3">
    <location>
        <begin position="1695"/>
        <end position="1876"/>
    </location>
</feature>